<sequence>MGSTSSLHRNVALQDGGLWLANLVSLRYGRFASLCRKVAWARPRAGRPSMGQTPAPADTMNSAPGKSTTRSSGYHQKALAEIRNSLLPFANSGNENGVGSSAASTISTLSTTSGVSSASSASNGLDKESLARQTLVQLVTMGYSESSYISNSNS</sequence>
<gene>
    <name evidence="2" type="ORF">NEZAVI_LOCUS9740</name>
</gene>
<dbReference type="AlphaFoldDB" id="A0A9P0HF62"/>
<proteinExistence type="predicted"/>
<dbReference type="Proteomes" id="UP001152798">
    <property type="component" value="Chromosome 4"/>
</dbReference>
<protein>
    <submittedName>
        <fullName evidence="2">Uncharacterized protein</fullName>
    </submittedName>
</protein>
<evidence type="ECO:0000313" key="3">
    <source>
        <dbReference type="Proteomes" id="UP001152798"/>
    </source>
</evidence>
<evidence type="ECO:0000313" key="2">
    <source>
        <dbReference type="EMBL" id="CAH1400521.1"/>
    </source>
</evidence>
<organism evidence="2 3">
    <name type="scientific">Nezara viridula</name>
    <name type="common">Southern green stink bug</name>
    <name type="synonym">Cimex viridulus</name>
    <dbReference type="NCBI Taxonomy" id="85310"/>
    <lineage>
        <taxon>Eukaryota</taxon>
        <taxon>Metazoa</taxon>
        <taxon>Ecdysozoa</taxon>
        <taxon>Arthropoda</taxon>
        <taxon>Hexapoda</taxon>
        <taxon>Insecta</taxon>
        <taxon>Pterygota</taxon>
        <taxon>Neoptera</taxon>
        <taxon>Paraneoptera</taxon>
        <taxon>Hemiptera</taxon>
        <taxon>Heteroptera</taxon>
        <taxon>Panheteroptera</taxon>
        <taxon>Pentatomomorpha</taxon>
        <taxon>Pentatomoidea</taxon>
        <taxon>Pentatomidae</taxon>
        <taxon>Pentatominae</taxon>
        <taxon>Nezara</taxon>
    </lineage>
</organism>
<name>A0A9P0HF62_NEZVI</name>
<reference evidence="2" key="1">
    <citation type="submission" date="2022-01" db="EMBL/GenBank/DDBJ databases">
        <authorList>
            <person name="King R."/>
        </authorList>
    </citation>
    <scope>NUCLEOTIDE SEQUENCE</scope>
</reference>
<feature type="region of interest" description="Disordered" evidence="1">
    <location>
        <begin position="44"/>
        <end position="74"/>
    </location>
</feature>
<dbReference type="EMBL" id="OV725080">
    <property type="protein sequence ID" value="CAH1400521.1"/>
    <property type="molecule type" value="Genomic_DNA"/>
</dbReference>
<dbReference type="OrthoDB" id="8191252at2759"/>
<evidence type="ECO:0000256" key="1">
    <source>
        <dbReference type="SAM" id="MobiDB-lite"/>
    </source>
</evidence>
<feature type="compositionally biased region" description="Polar residues" evidence="1">
    <location>
        <begin position="59"/>
        <end position="74"/>
    </location>
</feature>
<accession>A0A9P0HF62</accession>
<keyword evidence="3" id="KW-1185">Reference proteome</keyword>